<evidence type="ECO:0000313" key="4">
    <source>
        <dbReference type="Proteomes" id="UP000530670"/>
    </source>
</evidence>
<dbReference type="OrthoDB" id="433924at2759"/>
<dbReference type="InterPro" id="IPR016197">
    <property type="entry name" value="Chromo-like_dom_sf"/>
</dbReference>
<comment type="caution">
    <text evidence="3">The sequence shown here is derived from an EMBL/GenBank/DDBJ whole genome shotgun (WGS) entry which is preliminary data.</text>
</comment>
<dbReference type="Gene3D" id="2.40.50.40">
    <property type="match status" value="2"/>
</dbReference>
<gene>
    <name evidence="3" type="ORF">FTJAE_14025</name>
</gene>
<feature type="domain" description="Chromo" evidence="2">
    <location>
        <begin position="132"/>
        <end position="196"/>
    </location>
</feature>
<protein>
    <recommendedName>
        <fullName evidence="2">Chromo domain-containing protein</fullName>
    </recommendedName>
</protein>
<dbReference type="RefSeq" id="XP_037198958.1">
    <property type="nucleotide sequence ID" value="XM_037347223.1"/>
</dbReference>
<evidence type="ECO:0000256" key="1">
    <source>
        <dbReference type="ARBA" id="ARBA00011353"/>
    </source>
</evidence>
<dbReference type="AlphaFoldDB" id="A0A8H5QCJ6"/>
<proteinExistence type="predicted"/>
<accession>A0A8H5QCJ6</accession>
<evidence type="ECO:0000259" key="2">
    <source>
        <dbReference type="PROSITE" id="PS50013"/>
    </source>
</evidence>
<comment type="subunit">
    <text evidence="1">Component of the NuA4 histone acetyltransferase complex.</text>
</comment>
<dbReference type="CDD" id="cd00024">
    <property type="entry name" value="CD_CSD"/>
    <property type="match status" value="1"/>
</dbReference>
<reference evidence="3 4" key="1">
    <citation type="submission" date="2020-05" db="EMBL/GenBank/DDBJ databases">
        <title>Identification and distribution of gene clusters putatively required for synthesis of sphingolipid metabolism inhibitors in phylogenetically diverse species of the filamentous fungus Fusarium.</title>
        <authorList>
            <person name="Kim H.-S."/>
            <person name="Busman M."/>
            <person name="Brown D.W."/>
            <person name="Divon H."/>
            <person name="Uhlig S."/>
            <person name="Proctor R.H."/>
        </authorList>
    </citation>
    <scope>NUCLEOTIDE SEQUENCE [LARGE SCALE GENOMIC DNA]</scope>
    <source>
        <strain evidence="3 4">NRRL 66243</strain>
    </source>
</reference>
<sequence>MFALRRLPPKASLLSTGLLFEFSFAAMLSRTPWRALERTRSGRWTSAPPTSKTKKICNLLTNINTTDIMANREIEYLVRHRVNRQESTVKFLVEWTDDTPRSWEAEEYLQTIDPKALYSYWEERGGRDHVTLLVEFHVYKVKSKGWKRGEWAYNCQWVGCPPDQNTWEPEDKILSNAPAAVADWEAREAARQARVEARNAGKK</sequence>
<keyword evidence="4" id="KW-1185">Reference proteome</keyword>
<dbReference type="PROSITE" id="PS50013">
    <property type="entry name" value="CHROMO_2"/>
    <property type="match status" value="2"/>
</dbReference>
<dbReference type="Proteomes" id="UP000530670">
    <property type="component" value="Unassembled WGS sequence"/>
</dbReference>
<dbReference type="EMBL" id="JAAQRI010000524">
    <property type="protein sequence ID" value="KAF5612759.1"/>
    <property type="molecule type" value="Genomic_DNA"/>
</dbReference>
<dbReference type="GeneID" id="59299493"/>
<dbReference type="InterPro" id="IPR000953">
    <property type="entry name" value="Chromo/chromo_shadow_dom"/>
</dbReference>
<dbReference type="Pfam" id="PF00385">
    <property type="entry name" value="Chromo"/>
    <property type="match status" value="1"/>
</dbReference>
<dbReference type="SUPFAM" id="SSF54160">
    <property type="entry name" value="Chromo domain-like"/>
    <property type="match status" value="2"/>
</dbReference>
<evidence type="ECO:0000313" key="3">
    <source>
        <dbReference type="EMBL" id="KAF5612759.1"/>
    </source>
</evidence>
<feature type="domain" description="Chromo" evidence="2">
    <location>
        <begin position="72"/>
        <end position="124"/>
    </location>
</feature>
<name>A0A8H5QCJ6_9HYPO</name>
<organism evidence="3 4">
    <name type="scientific">Fusarium tjaetaba</name>
    <dbReference type="NCBI Taxonomy" id="1567544"/>
    <lineage>
        <taxon>Eukaryota</taxon>
        <taxon>Fungi</taxon>
        <taxon>Dikarya</taxon>
        <taxon>Ascomycota</taxon>
        <taxon>Pezizomycotina</taxon>
        <taxon>Sordariomycetes</taxon>
        <taxon>Hypocreomycetidae</taxon>
        <taxon>Hypocreales</taxon>
        <taxon>Nectriaceae</taxon>
        <taxon>Fusarium</taxon>
        <taxon>Fusarium fujikuroi species complex</taxon>
    </lineage>
</organism>
<dbReference type="GO" id="GO:0006338">
    <property type="term" value="P:chromatin remodeling"/>
    <property type="evidence" value="ECO:0007669"/>
    <property type="project" value="UniProtKB-ARBA"/>
</dbReference>
<dbReference type="SMART" id="SM00298">
    <property type="entry name" value="CHROMO"/>
    <property type="match status" value="2"/>
</dbReference>
<dbReference type="InterPro" id="IPR023780">
    <property type="entry name" value="Chromo_domain"/>
</dbReference>